<keyword evidence="3" id="KW-0175">Coiled coil</keyword>
<reference evidence="5 6" key="1">
    <citation type="submission" date="2019-02" db="EMBL/GenBank/DDBJ databases">
        <title>Bacterial novel species Emticicia sp. 17J42-9 isolated from soil.</title>
        <authorList>
            <person name="Jung H.-Y."/>
        </authorList>
    </citation>
    <scope>NUCLEOTIDE SEQUENCE [LARGE SCALE GENOMIC DNA]</scope>
    <source>
        <strain evidence="5 6">17J42-9</strain>
    </source>
</reference>
<evidence type="ECO:0000256" key="3">
    <source>
        <dbReference type="SAM" id="Coils"/>
    </source>
</evidence>
<dbReference type="InterPro" id="IPR051309">
    <property type="entry name" value="ABCF_ATPase"/>
</dbReference>
<feature type="coiled-coil region" evidence="3">
    <location>
        <begin position="225"/>
        <end position="266"/>
    </location>
</feature>
<dbReference type="PANTHER" id="PTHR42855:SF2">
    <property type="entry name" value="DRUG RESISTANCE ABC TRANSPORTER,ATP-BINDING PROTEIN"/>
    <property type="match status" value="1"/>
</dbReference>
<dbReference type="InterPro" id="IPR017871">
    <property type="entry name" value="ABC_transporter-like_CS"/>
</dbReference>
<dbReference type="RefSeq" id="WP_130023783.1">
    <property type="nucleotide sequence ID" value="NZ_SEWF01000058.1"/>
</dbReference>
<keyword evidence="1" id="KW-0547">Nucleotide-binding</keyword>
<dbReference type="FunFam" id="3.40.50.300:FF:001320">
    <property type="entry name" value="Heme ABC transporter ATP-binding protein"/>
    <property type="match status" value="1"/>
</dbReference>
<evidence type="ECO:0000313" key="6">
    <source>
        <dbReference type="Proteomes" id="UP000293162"/>
    </source>
</evidence>
<gene>
    <name evidence="5" type="ORF">EWM59_23965</name>
</gene>
<name>A0A4Q5LTT3_9BACT</name>
<accession>A0A4Q5LTT3</accession>
<proteinExistence type="predicted"/>
<dbReference type="InterPro" id="IPR027417">
    <property type="entry name" value="P-loop_NTPase"/>
</dbReference>
<dbReference type="SUPFAM" id="SSF52540">
    <property type="entry name" value="P-loop containing nucleoside triphosphate hydrolases"/>
    <property type="match status" value="2"/>
</dbReference>
<comment type="caution">
    <text evidence="5">The sequence shown here is derived from an EMBL/GenBank/DDBJ whole genome shotgun (WGS) entry which is preliminary data.</text>
</comment>
<evidence type="ECO:0000259" key="4">
    <source>
        <dbReference type="PROSITE" id="PS50893"/>
    </source>
</evidence>
<dbReference type="GO" id="GO:0005524">
    <property type="term" value="F:ATP binding"/>
    <property type="evidence" value="ECO:0007669"/>
    <property type="project" value="UniProtKB-KW"/>
</dbReference>
<dbReference type="SMART" id="SM00382">
    <property type="entry name" value="AAA"/>
    <property type="match status" value="2"/>
</dbReference>
<organism evidence="5 6">
    <name type="scientific">Emticicia agri</name>
    <dbReference type="NCBI Taxonomy" id="2492393"/>
    <lineage>
        <taxon>Bacteria</taxon>
        <taxon>Pseudomonadati</taxon>
        <taxon>Bacteroidota</taxon>
        <taxon>Cytophagia</taxon>
        <taxon>Cytophagales</taxon>
        <taxon>Leadbetterellaceae</taxon>
        <taxon>Emticicia</taxon>
    </lineage>
</organism>
<dbReference type="GO" id="GO:0016887">
    <property type="term" value="F:ATP hydrolysis activity"/>
    <property type="evidence" value="ECO:0007669"/>
    <property type="project" value="InterPro"/>
</dbReference>
<dbReference type="Gene3D" id="3.40.50.300">
    <property type="entry name" value="P-loop containing nucleotide triphosphate hydrolases"/>
    <property type="match status" value="2"/>
</dbReference>
<dbReference type="AlphaFoldDB" id="A0A4Q5LTT3"/>
<evidence type="ECO:0000256" key="1">
    <source>
        <dbReference type="ARBA" id="ARBA00022741"/>
    </source>
</evidence>
<evidence type="ECO:0000256" key="2">
    <source>
        <dbReference type="ARBA" id="ARBA00022840"/>
    </source>
</evidence>
<dbReference type="PANTHER" id="PTHR42855">
    <property type="entry name" value="ABC TRANSPORTER ATP-BINDING SUBUNIT"/>
    <property type="match status" value="1"/>
</dbReference>
<sequence length="542" mass="61442">MSMIIHSLAYIHPDREIQFQHISFAIAKGEKAALVGNNGTGKSTLLQIIAGLLQPSAGDVAFTGSTYFVPQHLGQYDNCSIAEALGIAQELNAYEAILQGDVSAENFTLLNDDWTIEERVQQAFSFWHLQHLSLRQPMHLLSGGEKTKVFLAGIQIHEPEIILLDEPSNHLDADSRELLYDFISKSKATVLLVSHDRTLLNLTDTTLELTKTGVEVFGGNYDFYKTLKDEKLEALEAQLDEKEKTLKQTQQKARALIEQRQKQEVRGKAHGQKQNLPKIVAGNLKSKAEVSTAKTRDIQQEKIQEIGEGLRQIRTQIQAQQVLKIDLRKSDLHQGKILVEAKDINFGYQAALLWALPLSFQIRSGDRIRIEGNNGSGKTTLLQLIMGLLQPSVGAIYRADFNYLYIDQNYSLIDNQLTVFEQTQRLNERQLPEHELKMLLHYHQFPKEVWDRKCEALSGGEKMKLILCCVAIRNHTPDMLIVDEPTNNLDVYSQEVMTQAIRVYEGTLLVISHDQHFINEIGLKQRIILEKLKSFETLGLER</sequence>
<keyword evidence="2 5" id="KW-0067">ATP-binding</keyword>
<dbReference type="Pfam" id="PF00005">
    <property type="entry name" value="ABC_tran"/>
    <property type="match status" value="2"/>
</dbReference>
<evidence type="ECO:0000313" key="5">
    <source>
        <dbReference type="EMBL" id="RYU93048.1"/>
    </source>
</evidence>
<feature type="domain" description="ABC transporter" evidence="4">
    <location>
        <begin position="3"/>
        <end position="236"/>
    </location>
</feature>
<protein>
    <submittedName>
        <fullName evidence="5">ABC-F family ATP-binding cassette domain-containing protein</fullName>
    </submittedName>
</protein>
<dbReference type="OrthoDB" id="1521973at2"/>
<dbReference type="EMBL" id="SEWF01000058">
    <property type="protein sequence ID" value="RYU93048.1"/>
    <property type="molecule type" value="Genomic_DNA"/>
</dbReference>
<dbReference type="CDD" id="cd03221">
    <property type="entry name" value="ABCF_EF-3"/>
    <property type="match status" value="1"/>
</dbReference>
<keyword evidence="6" id="KW-1185">Reference proteome</keyword>
<dbReference type="PROSITE" id="PS00211">
    <property type="entry name" value="ABC_TRANSPORTER_1"/>
    <property type="match status" value="1"/>
</dbReference>
<dbReference type="InterPro" id="IPR003593">
    <property type="entry name" value="AAA+_ATPase"/>
</dbReference>
<dbReference type="Proteomes" id="UP000293162">
    <property type="component" value="Unassembled WGS sequence"/>
</dbReference>
<feature type="domain" description="ABC transporter" evidence="4">
    <location>
        <begin position="339"/>
        <end position="540"/>
    </location>
</feature>
<dbReference type="PROSITE" id="PS50893">
    <property type="entry name" value="ABC_TRANSPORTER_2"/>
    <property type="match status" value="2"/>
</dbReference>
<dbReference type="InterPro" id="IPR003439">
    <property type="entry name" value="ABC_transporter-like_ATP-bd"/>
</dbReference>